<keyword evidence="2" id="KW-1185">Reference proteome</keyword>
<dbReference type="EMBL" id="JAFNEN010000559">
    <property type="protein sequence ID" value="KAG8180549.1"/>
    <property type="molecule type" value="Genomic_DNA"/>
</dbReference>
<protein>
    <submittedName>
        <fullName evidence="1">Uncharacterized protein</fullName>
    </submittedName>
</protein>
<name>A0AAV6UA67_9ARAC</name>
<evidence type="ECO:0000313" key="2">
    <source>
        <dbReference type="Proteomes" id="UP000827092"/>
    </source>
</evidence>
<proteinExistence type="predicted"/>
<organism evidence="1 2">
    <name type="scientific">Oedothorax gibbosus</name>
    <dbReference type="NCBI Taxonomy" id="931172"/>
    <lineage>
        <taxon>Eukaryota</taxon>
        <taxon>Metazoa</taxon>
        <taxon>Ecdysozoa</taxon>
        <taxon>Arthropoda</taxon>
        <taxon>Chelicerata</taxon>
        <taxon>Arachnida</taxon>
        <taxon>Araneae</taxon>
        <taxon>Araneomorphae</taxon>
        <taxon>Entelegynae</taxon>
        <taxon>Araneoidea</taxon>
        <taxon>Linyphiidae</taxon>
        <taxon>Erigoninae</taxon>
        <taxon>Oedothorax</taxon>
    </lineage>
</organism>
<comment type="caution">
    <text evidence="1">The sequence shown here is derived from an EMBL/GenBank/DDBJ whole genome shotgun (WGS) entry which is preliminary data.</text>
</comment>
<dbReference type="Proteomes" id="UP000827092">
    <property type="component" value="Unassembled WGS sequence"/>
</dbReference>
<evidence type="ECO:0000313" key="1">
    <source>
        <dbReference type="EMBL" id="KAG8180549.1"/>
    </source>
</evidence>
<accession>A0AAV6UA67</accession>
<reference evidence="1 2" key="1">
    <citation type="journal article" date="2022" name="Nat. Ecol. Evol.">
        <title>A masculinizing supergene underlies an exaggerated male reproductive morph in a spider.</title>
        <authorList>
            <person name="Hendrickx F."/>
            <person name="De Corte Z."/>
            <person name="Sonet G."/>
            <person name="Van Belleghem S.M."/>
            <person name="Kostlbacher S."/>
            <person name="Vangestel C."/>
        </authorList>
    </citation>
    <scope>NUCLEOTIDE SEQUENCE [LARGE SCALE GENOMIC DNA]</scope>
    <source>
        <strain evidence="1">W744_W776</strain>
    </source>
</reference>
<dbReference type="AlphaFoldDB" id="A0AAV6UA67"/>
<sequence>MQRRHMFTTIDEARAIFCEEYPESNVSRTKFFELRPRHVLPSSKMPHNVCVCKYHANMDFMLKAVPNLKIKAAELRDLSVCSQYNEDSMLSNCGACEDKVGEVLLGALDEDERAVEVFCLDERWESVNAIPNTHSIHHVVPGKHGVLKVGLTFSSTLSEITLKESKQDKQEKVKCEDEDMMTTDQEIMTIEECRGKYVVVEYKSKSVDNKLVDLIKPLYYLGYCNSVQDGNICIQYLRKKDGKLPYYVLTLMLESNRLNARCLTRKKFVENCISRITSFLI</sequence>
<gene>
    <name evidence="1" type="ORF">JTE90_018169</name>
</gene>